<reference evidence="1 3" key="1">
    <citation type="submission" date="2015-05" db="EMBL/GenBank/DDBJ databases">
        <title>Genome assembly of Archangium gephyra DSM 2261.</title>
        <authorList>
            <person name="Sharma G."/>
            <person name="Subramanian S."/>
        </authorList>
    </citation>
    <scope>NUCLEOTIDE SEQUENCE [LARGE SCALE GENOMIC DNA]</scope>
    <source>
        <strain evidence="1 3">DSM 2261</strain>
    </source>
</reference>
<dbReference type="EMBL" id="CP011509">
    <property type="protein sequence ID" value="AKJ01207.1"/>
    <property type="molecule type" value="Genomic_DNA"/>
</dbReference>
<reference evidence="2 4" key="2">
    <citation type="submission" date="2018-08" db="EMBL/GenBank/DDBJ databases">
        <title>Genomic Encyclopedia of Archaeal and Bacterial Type Strains, Phase II (KMG-II): from individual species to whole genera.</title>
        <authorList>
            <person name="Goeker M."/>
        </authorList>
    </citation>
    <scope>NUCLEOTIDE SEQUENCE [LARGE SCALE GENOMIC DNA]</scope>
    <source>
        <strain evidence="2 4">DSM 2261</strain>
    </source>
</reference>
<protein>
    <submittedName>
        <fullName evidence="1">Uncharacterized protein</fullName>
    </submittedName>
</protein>
<dbReference type="Proteomes" id="UP000035579">
    <property type="component" value="Chromosome"/>
</dbReference>
<evidence type="ECO:0000313" key="1">
    <source>
        <dbReference type="EMBL" id="AKJ01207.1"/>
    </source>
</evidence>
<name>A0AAC8Q5F5_9BACT</name>
<dbReference type="AlphaFoldDB" id="A0AAC8Q5F5"/>
<evidence type="ECO:0000313" key="2">
    <source>
        <dbReference type="EMBL" id="REG24478.1"/>
    </source>
</evidence>
<gene>
    <name evidence="1" type="ORF">AA314_02833</name>
    <name evidence="2" type="ORF">ATI61_11486</name>
</gene>
<evidence type="ECO:0000313" key="4">
    <source>
        <dbReference type="Proteomes" id="UP000256345"/>
    </source>
</evidence>
<proteinExistence type="predicted"/>
<dbReference type="KEGG" id="age:AA314_02833"/>
<organism evidence="1 3">
    <name type="scientific">Archangium gephyra</name>
    <dbReference type="NCBI Taxonomy" id="48"/>
    <lineage>
        <taxon>Bacteria</taxon>
        <taxon>Pseudomonadati</taxon>
        <taxon>Myxococcota</taxon>
        <taxon>Myxococcia</taxon>
        <taxon>Myxococcales</taxon>
        <taxon>Cystobacterineae</taxon>
        <taxon>Archangiaceae</taxon>
        <taxon>Archangium</taxon>
    </lineage>
</organism>
<dbReference type="RefSeq" id="WP_047855848.1">
    <property type="nucleotide sequence ID" value="NZ_CP011509.1"/>
</dbReference>
<evidence type="ECO:0000313" key="3">
    <source>
        <dbReference type="Proteomes" id="UP000035579"/>
    </source>
</evidence>
<sequence>MAETQISAYVSETTKELVERYVEAHGMKKGHLIEEALLHHLQALRELPADLIIPPRIVVEQKTFERVAALTRRPRKPTKALRALMDGKKPR</sequence>
<dbReference type="EMBL" id="QUMU01000014">
    <property type="protein sequence ID" value="REG24478.1"/>
    <property type="molecule type" value="Genomic_DNA"/>
</dbReference>
<accession>A0AAC8Q5F5</accession>
<keyword evidence="4" id="KW-1185">Reference proteome</keyword>
<dbReference type="Proteomes" id="UP000256345">
    <property type="component" value="Unassembled WGS sequence"/>
</dbReference>